<dbReference type="EMBL" id="JAIZAY010000018">
    <property type="protein sequence ID" value="KAJ8024553.1"/>
    <property type="molecule type" value="Genomic_DNA"/>
</dbReference>
<gene>
    <name evidence="2" type="ORF">HOLleu_34490</name>
</gene>
<dbReference type="PROSITE" id="PS00108">
    <property type="entry name" value="PROTEIN_KINASE_ST"/>
    <property type="match status" value="1"/>
</dbReference>
<name>A0A9Q0YLA2_HOLLE</name>
<dbReference type="InterPro" id="IPR008271">
    <property type="entry name" value="Ser/Thr_kinase_AS"/>
</dbReference>
<proteinExistence type="predicted"/>
<dbReference type="GO" id="GO:0004674">
    <property type="term" value="F:protein serine/threonine kinase activity"/>
    <property type="evidence" value="ECO:0007669"/>
    <property type="project" value="TreeGrafter"/>
</dbReference>
<evidence type="ECO:0000313" key="3">
    <source>
        <dbReference type="Proteomes" id="UP001152320"/>
    </source>
</evidence>
<dbReference type="GO" id="GO:0005737">
    <property type="term" value="C:cytoplasm"/>
    <property type="evidence" value="ECO:0007669"/>
    <property type="project" value="TreeGrafter"/>
</dbReference>
<dbReference type="Pfam" id="PF00069">
    <property type="entry name" value="Pkinase"/>
    <property type="match status" value="1"/>
</dbReference>
<protein>
    <submittedName>
        <fullName evidence="2">Triple functional domain protein</fullName>
    </submittedName>
</protein>
<accession>A0A9Q0YLA2</accession>
<dbReference type="GO" id="GO:0005634">
    <property type="term" value="C:nucleus"/>
    <property type="evidence" value="ECO:0007669"/>
    <property type="project" value="TreeGrafter"/>
</dbReference>
<dbReference type="GO" id="GO:0005524">
    <property type="term" value="F:ATP binding"/>
    <property type="evidence" value="ECO:0007669"/>
    <property type="project" value="InterPro"/>
</dbReference>
<dbReference type="OrthoDB" id="5960454at2759"/>
<reference evidence="2" key="1">
    <citation type="submission" date="2021-10" db="EMBL/GenBank/DDBJ databases">
        <title>Tropical sea cucumber genome reveals ecological adaptation and Cuvierian tubules defense mechanism.</title>
        <authorList>
            <person name="Chen T."/>
        </authorList>
    </citation>
    <scope>NUCLEOTIDE SEQUENCE</scope>
    <source>
        <strain evidence="2">Nanhai2018</strain>
        <tissue evidence="2">Muscle</tissue>
    </source>
</reference>
<feature type="domain" description="Protein kinase" evidence="1">
    <location>
        <begin position="1"/>
        <end position="172"/>
    </location>
</feature>
<dbReference type="PANTHER" id="PTHR44167:SF18">
    <property type="entry name" value="PROTEIN KINASE DOMAIN-CONTAINING PROTEIN"/>
    <property type="match status" value="1"/>
</dbReference>
<dbReference type="SUPFAM" id="SSF56112">
    <property type="entry name" value="Protein kinase-like (PK-like)"/>
    <property type="match status" value="1"/>
</dbReference>
<keyword evidence="3" id="KW-1185">Reference proteome</keyword>
<dbReference type="AlphaFoldDB" id="A0A9Q0YLA2"/>
<dbReference type="Proteomes" id="UP001152320">
    <property type="component" value="Chromosome 18"/>
</dbReference>
<dbReference type="PROSITE" id="PS50011">
    <property type="entry name" value="PROTEIN_KINASE_DOM"/>
    <property type="match status" value="1"/>
</dbReference>
<organism evidence="2 3">
    <name type="scientific">Holothuria leucospilota</name>
    <name type="common">Black long sea cucumber</name>
    <name type="synonym">Mertensiothuria leucospilota</name>
    <dbReference type="NCBI Taxonomy" id="206669"/>
    <lineage>
        <taxon>Eukaryota</taxon>
        <taxon>Metazoa</taxon>
        <taxon>Echinodermata</taxon>
        <taxon>Eleutherozoa</taxon>
        <taxon>Echinozoa</taxon>
        <taxon>Holothuroidea</taxon>
        <taxon>Aspidochirotacea</taxon>
        <taxon>Aspidochirotida</taxon>
        <taxon>Holothuriidae</taxon>
        <taxon>Holothuria</taxon>
    </lineage>
</organism>
<dbReference type="GO" id="GO:0044773">
    <property type="term" value="P:mitotic DNA damage checkpoint signaling"/>
    <property type="evidence" value="ECO:0007669"/>
    <property type="project" value="TreeGrafter"/>
</dbReference>
<dbReference type="PANTHER" id="PTHR44167">
    <property type="entry name" value="OVARIAN-SPECIFIC SERINE/THREONINE-PROTEIN KINASE LOK-RELATED"/>
    <property type="match status" value="1"/>
</dbReference>
<dbReference type="Gene3D" id="1.10.510.10">
    <property type="entry name" value="Transferase(Phosphotransferase) domain 1"/>
    <property type="match status" value="1"/>
</dbReference>
<evidence type="ECO:0000313" key="2">
    <source>
        <dbReference type="EMBL" id="KAJ8024553.1"/>
    </source>
</evidence>
<comment type="caution">
    <text evidence="2">The sequence shown here is derived from an EMBL/GenBank/DDBJ whole genome shotgun (WGS) entry which is preliminary data.</text>
</comment>
<sequence>MTLAIAIRAKVLPPLKAKRVALRVCEAIRDIHNRRLLHCDLKVDNIMLEPGFVRKENPTVKIIDFGSSVKMDENPRYQYNTREEIQWILEWSSHIAPEVVRGEKPYNITSEVFGLGVILKDISYRSRGFLWRLGGECTDADYRKRPSVEDVIQRIKTHVTSIQGAASRLAAP</sequence>
<evidence type="ECO:0000259" key="1">
    <source>
        <dbReference type="PROSITE" id="PS50011"/>
    </source>
</evidence>
<dbReference type="InterPro" id="IPR000719">
    <property type="entry name" value="Prot_kinase_dom"/>
</dbReference>
<dbReference type="InterPro" id="IPR011009">
    <property type="entry name" value="Kinase-like_dom_sf"/>
</dbReference>